<evidence type="ECO:0000313" key="3">
    <source>
        <dbReference type="Proteomes" id="UP000000909"/>
    </source>
</evidence>
<evidence type="ECO:0000256" key="1">
    <source>
        <dbReference type="SAM" id="MobiDB-lite"/>
    </source>
</evidence>
<evidence type="ECO:0000313" key="2">
    <source>
        <dbReference type="EMBL" id="ABA47006.1"/>
    </source>
</evidence>
<sequence>MRDTSIHPYNETRDASTIHPDDEIVASIDLSRNSVAVNSNELDHADVRLKIGFAGDKPTNLSGVRWGYDLQQVLDNARTKFAYVNSQEFGGYSSSTEEYITIANFSIKFRTLYKLTVWCYNQGVRFQKDFEFKSYDYQEYTPEEYPDASLPVGHEREGRTTAPHNFWD</sequence>
<reference evidence="2 3" key="1">
    <citation type="journal article" date="2007" name="Environ. Microbiol.">
        <title>Genomic and structural analysis of Syn9, a cyanophage infecting marine Prochlorococcus and Synechococcus.</title>
        <authorList>
            <person name="Weigele P.R."/>
            <person name="Pope W.H."/>
            <person name="Pedulla M.L."/>
            <person name="Houtz J.M."/>
            <person name="Smith A.L."/>
            <person name="Conway J.F."/>
            <person name="King J."/>
            <person name="Hatfull G.F."/>
            <person name="Lawrence J.G."/>
            <person name="Hendrix R.W."/>
        </authorList>
    </citation>
    <scope>NUCLEOTIDE SEQUENCE</scope>
</reference>
<name>Q0QZJ1_BPSYS</name>
<keyword evidence="3" id="KW-1185">Reference proteome</keyword>
<dbReference type="EMBL" id="DQ149023">
    <property type="protein sequence ID" value="ABA47006.1"/>
    <property type="molecule type" value="Genomic_DNA"/>
</dbReference>
<dbReference type="RefSeq" id="YP_717704.1">
    <property type="nucleotide sequence ID" value="NC_008296.2"/>
</dbReference>
<protein>
    <submittedName>
        <fullName evidence="2">Gp37</fullName>
    </submittedName>
</protein>
<organismHost>
    <name type="scientific">Synechococcus</name>
    <dbReference type="NCBI Taxonomy" id="1129"/>
</organismHost>
<dbReference type="Proteomes" id="UP000000909">
    <property type="component" value="Segment"/>
</dbReference>
<accession>Q0QZJ1</accession>
<feature type="region of interest" description="Disordered" evidence="1">
    <location>
        <begin position="146"/>
        <end position="168"/>
    </location>
</feature>
<dbReference type="GeneID" id="4239076"/>
<organism evidence="2 3">
    <name type="scientific">Synechococcus phage syn9</name>
    <dbReference type="NCBI Taxonomy" id="382359"/>
    <lineage>
        <taxon>Viruses</taxon>
        <taxon>Duplodnaviria</taxon>
        <taxon>Heunggongvirae</taxon>
        <taxon>Uroviricota</taxon>
        <taxon>Caudoviricetes</taxon>
        <taxon>Pantevenvirales</taxon>
        <taxon>Kyanoviridae</taxon>
        <taxon>Ormenosvirus</taxon>
        <taxon>Ormenosvirus syn9</taxon>
    </lineage>
</organism>
<proteinExistence type="predicted"/>
<dbReference type="KEGG" id="vg:4239076"/>